<gene>
    <name evidence="3" type="ORF">BC739_000394</name>
</gene>
<dbReference type="EC" id="4.2.1.59" evidence="3"/>
<dbReference type="Pfam" id="PF07977">
    <property type="entry name" value="FabA"/>
    <property type="match status" value="1"/>
</dbReference>
<sequence length="158" mass="16822">MTGVDRIKALIPHRYPILLVDRVSEVDPGRTLVAHKAVTVAEPCYAHLPEDAPAQAYAYPVSLLLESWAQSAVILACWLKPNPDVLAGKVELAAGLRGAELLAPVYPGVVLEHRVQVLREVDEAAVVAGSTLVDGETVLRVAQFTVALRDSSVLGVGV</sequence>
<accession>A0ABR6B8Y6</accession>
<proteinExistence type="inferred from homology"/>
<dbReference type="InterPro" id="IPR029069">
    <property type="entry name" value="HotDog_dom_sf"/>
</dbReference>
<evidence type="ECO:0000313" key="3">
    <source>
        <dbReference type="EMBL" id="MBA8923197.1"/>
    </source>
</evidence>
<protein>
    <submittedName>
        <fullName evidence="3">3-hydroxyacyl-[acyl-carrier-protein] dehydratase</fullName>
        <ecNumber evidence="3">4.2.1.59</ecNumber>
    </submittedName>
</protein>
<keyword evidence="2 3" id="KW-0456">Lyase</keyword>
<dbReference type="GO" id="GO:0019171">
    <property type="term" value="F:(3R)-hydroxyacyl-[acyl-carrier-protein] dehydratase activity"/>
    <property type="evidence" value="ECO:0007669"/>
    <property type="project" value="UniProtKB-EC"/>
</dbReference>
<comment type="caution">
    <text evidence="3">The sequence shown here is derived from an EMBL/GenBank/DDBJ whole genome shotgun (WGS) entry which is preliminary data.</text>
</comment>
<evidence type="ECO:0000256" key="1">
    <source>
        <dbReference type="ARBA" id="ARBA00009174"/>
    </source>
</evidence>
<name>A0ABR6B8Y6_9PSEU</name>
<organism evidence="3 4">
    <name type="scientific">Kutzneria viridogrisea</name>
    <dbReference type="NCBI Taxonomy" id="47990"/>
    <lineage>
        <taxon>Bacteria</taxon>
        <taxon>Bacillati</taxon>
        <taxon>Actinomycetota</taxon>
        <taxon>Actinomycetes</taxon>
        <taxon>Pseudonocardiales</taxon>
        <taxon>Pseudonocardiaceae</taxon>
        <taxon>Kutzneria</taxon>
    </lineage>
</organism>
<dbReference type="Gene3D" id="3.10.129.10">
    <property type="entry name" value="Hotdog Thioesterase"/>
    <property type="match status" value="1"/>
</dbReference>
<dbReference type="PANTHER" id="PTHR30272:SF1">
    <property type="entry name" value="3-HYDROXYACYL-[ACYL-CARRIER-PROTEIN] DEHYDRATASE"/>
    <property type="match status" value="1"/>
</dbReference>
<evidence type="ECO:0000256" key="2">
    <source>
        <dbReference type="ARBA" id="ARBA00023239"/>
    </source>
</evidence>
<dbReference type="EMBL" id="JACJID010000001">
    <property type="protein sequence ID" value="MBA8923197.1"/>
    <property type="molecule type" value="Genomic_DNA"/>
</dbReference>
<keyword evidence="4" id="KW-1185">Reference proteome</keyword>
<dbReference type="SUPFAM" id="SSF54637">
    <property type="entry name" value="Thioesterase/thiol ester dehydrase-isomerase"/>
    <property type="match status" value="1"/>
</dbReference>
<reference evidence="3 4" key="1">
    <citation type="submission" date="2020-08" db="EMBL/GenBank/DDBJ databases">
        <title>Genomic Encyclopedia of Archaeal and Bacterial Type Strains, Phase II (KMG-II): from individual species to whole genera.</title>
        <authorList>
            <person name="Goeker M."/>
        </authorList>
    </citation>
    <scope>NUCLEOTIDE SEQUENCE [LARGE SCALE GENOMIC DNA]</scope>
    <source>
        <strain evidence="3 4">DSM 43850</strain>
    </source>
</reference>
<evidence type="ECO:0000313" key="4">
    <source>
        <dbReference type="Proteomes" id="UP000517916"/>
    </source>
</evidence>
<comment type="similarity">
    <text evidence="1">Belongs to the thioester dehydratase family. FabZ subfamily.</text>
</comment>
<dbReference type="Proteomes" id="UP000517916">
    <property type="component" value="Unassembled WGS sequence"/>
</dbReference>
<dbReference type="PANTHER" id="PTHR30272">
    <property type="entry name" value="3-HYDROXYACYL-[ACYL-CARRIER-PROTEIN] DEHYDRATASE"/>
    <property type="match status" value="1"/>
</dbReference>
<dbReference type="InterPro" id="IPR013114">
    <property type="entry name" value="FabA_FabZ"/>
</dbReference>
<dbReference type="RefSeq" id="WP_025359177.1">
    <property type="nucleotide sequence ID" value="NZ_BAAABQ010000046.1"/>
</dbReference>